<keyword evidence="6 8" id="KW-0472">Membrane</keyword>
<keyword evidence="4 8" id="KW-0812">Transmembrane</keyword>
<feature type="chain" id="PRO_5016971363" evidence="9">
    <location>
        <begin position="21"/>
        <end position="689"/>
    </location>
</feature>
<organism evidence="11 12">
    <name type="scientific">Candidatus Ornithobacterium hominis</name>
    <dbReference type="NCBI Taxonomy" id="2497989"/>
    <lineage>
        <taxon>Bacteria</taxon>
        <taxon>Pseudomonadati</taxon>
        <taxon>Bacteroidota</taxon>
        <taxon>Flavobacteriia</taxon>
        <taxon>Flavobacteriales</taxon>
        <taxon>Weeksellaceae</taxon>
        <taxon>Ornithobacterium</taxon>
    </lineage>
</organism>
<name>A0A383TZ60_9FLAO</name>
<dbReference type="GO" id="GO:0044718">
    <property type="term" value="P:siderophore transmembrane transport"/>
    <property type="evidence" value="ECO:0007669"/>
    <property type="project" value="TreeGrafter"/>
</dbReference>
<dbReference type="Gene3D" id="2.40.170.20">
    <property type="entry name" value="TonB-dependent receptor, beta-barrel domain"/>
    <property type="match status" value="1"/>
</dbReference>
<keyword evidence="11" id="KW-0675">Receptor</keyword>
<keyword evidence="12" id="KW-1185">Reference proteome</keyword>
<accession>A0A383TZ60</accession>
<dbReference type="PANTHER" id="PTHR30069">
    <property type="entry name" value="TONB-DEPENDENT OUTER MEMBRANE RECEPTOR"/>
    <property type="match status" value="1"/>
</dbReference>
<dbReference type="Proteomes" id="UP000262142">
    <property type="component" value="Unassembled WGS sequence"/>
</dbReference>
<dbReference type="Gene3D" id="2.170.130.10">
    <property type="entry name" value="TonB-dependent receptor, plug domain"/>
    <property type="match status" value="1"/>
</dbReference>
<comment type="similarity">
    <text evidence="8">Belongs to the TonB-dependent receptor family.</text>
</comment>
<dbReference type="Pfam" id="PF07715">
    <property type="entry name" value="Plug"/>
    <property type="match status" value="1"/>
</dbReference>
<keyword evidence="3 8" id="KW-1134">Transmembrane beta strand</keyword>
<evidence type="ECO:0000256" key="5">
    <source>
        <dbReference type="ARBA" id="ARBA00022729"/>
    </source>
</evidence>
<dbReference type="GO" id="GO:0009279">
    <property type="term" value="C:cell outer membrane"/>
    <property type="evidence" value="ECO:0007669"/>
    <property type="project" value="UniProtKB-SubCell"/>
</dbReference>
<evidence type="ECO:0000256" key="8">
    <source>
        <dbReference type="PROSITE-ProRule" id="PRU01360"/>
    </source>
</evidence>
<evidence type="ECO:0000256" key="3">
    <source>
        <dbReference type="ARBA" id="ARBA00022452"/>
    </source>
</evidence>
<dbReference type="OrthoDB" id="9795928at2"/>
<comment type="subcellular location">
    <subcellularLocation>
        <location evidence="1 8">Cell outer membrane</location>
        <topology evidence="1 8">Multi-pass membrane protein</topology>
    </subcellularLocation>
</comment>
<evidence type="ECO:0000256" key="9">
    <source>
        <dbReference type="SAM" id="SignalP"/>
    </source>
</evidence>
<evidence type="ECO:0000256" key="1">
    <source>
        <dbReference type="ARBA" id="ARBA00004571"/>
    </source>
</evidence>
<protein>
    <submittedName>
        <fullName evidence="11">Probable TonB-dependent receptor NMB0964</fullName>
    </submittedName>
</protein>
<proteinExistence type="inferred from homology"/>
<gene>
    <name evidence="11" type="ORF">SAMEA104719789_01009</name>
</gene>
<dbReference type="GO" id="GO:0015344">
    <property type="term" value="F:siderophore uptake transmembrane transporter activity"/>
    <property type="evidence" value="ECO:0007669"/>
    <property type="project" value="TreeGrafter"/>
</dbReference>
<dbReference type="SUPFAM" id="SSF56935">
    <property type="entry name" value="Porins"/>
    <property type="match status" value="1"/>
</dbReference>
<dbReference type="PROSITE" id="PS52016">
    <property type="entry name" value="TONB_DEPENDENT_REC_3"/>
    <property type="match status" value="1"/>
</dbReference>
<evidence type="ECO:0000313" key="12">
    <source>
        <dbReference type="Proteomes" id="UP000262142"/>
    </source>
</evidence>
<reference evidence="11 12" key="1">
    <citation type="submission" date="2018-09" db="EMBL/GenBank/DDBJ databases">
        <authorList>
            <consortium name="Pathogen Informatics"/>
        </authorList>
    </citation>
    <scope>NUCLEOTIDE SEQUENCE [LARGE SCALE GENOMIC DNA]</scope>
    <source>
        <strain evidence="11 12">OH-22767</strain>
    </source>
</reference>
<evidence type="ECO:0000256" key="7">
    <source>
        <dbReference type="ARBA" id="ARBA00023237"/>
    </source>
</evidence>
<sequence length="689" mass="79596">MHRKSMLSFVCLWAVFAVNAQEDSTSIQLEKIEIKGVSAQESVYKKEKIDVLQREISAGNDLAKQIEVLPGVNVRKSGTNITKPVIDGLSSSRLIYMMNGVRLENQDWADAHSPEIDADLAGNLSIIRGAETVKYGANALGGVVFAEQEKIPNDTLLNGKAGMNYKSNTRGWGGFIKLQQKLKAIPNLKWKLATNVIQNGDYQTAEYNVTNSGTRLNSLYGELLYEGKKLNAEVFYNDYSAKQGNYFGALTGNIEEFEERIKNGRPLAVFPYEFAINYPLQETRHQIASGKIQWKFNRRWKWNLGYNYQQNHRREYDLRRANSNSVPVQDMILTTQNWSSSLQFNHYRFNSTLGFQIRDKENFNQPGTGVTPALPNYIFKEASVFTYHDIKLSPFKFNVGLRYDKAKMNALGIDFLGNNYGDKKDYSAFSSQLAVDLDVDEWHFNSSVSYGWRIPESYELFANGKEHGIPIFYVGDKDLKPEKATKWVNHIHYHNSWFDTQISGFVHWFEDYIYGVPTHQYKQLFAGPAAIFQFKQQAALIYGLDLIQDWNVTENFQIKNQISWIEGKEIHSKNYLPNISPLKVQNQIRFQAKDWGKFNTNTIQISHLWKAKKTNYNPDYELSNQTPDAYHLFDFALHTNYKINEKFNADITFGAENIFNLLYKDYLNLHRYFVHDSGRNIFINLKFNF</sequence>
<evidence type="ECO:0000256" key="4">
    <source>
        <dbReference type="ARBA" id="ARBA00022692"/>
    </source>
</evidence>
<dbReference type="InterPro" id="IPR039426">
    <property type="entry name" value="TonB-dep_rcpt-like"/>
</dbReference>
<evidence type="ECO:0000256" key="2">
    <source>
        <dbReference type="ARBA" id="ARBA00022448"/>
    </source>
</evidence>
<dbReference type="RefSeq" id="WP_119059343.1">
    <property type="nucleotide sequence ID" value="NZ_UNSC01000004.1"/>
</dbReference>
<feature type="domain" description="TonB-dependent receptor plug" evidence="10">
    <location>
        <begin position="58"/>
        <end position="143"/>
    </location>
</feature>
<dbReference type="InterPro" id="IPR037066">
    <property type="entry name" value="Plug_dom_sf"/>
</dbReference>
<keyword evidence="7 8" id="KW-0998">Cell outer membrane</keyword>
<dbReference type="InterPro" id="IPR012910">
    <property type="entry name" value="Plug_dom"/>
</dbReference>
<dbReference type="InterPro" id="IPR036942">
    <property type="entry name" value="Beta-barrel_TonB_sf"/>
</dbReference>
<dbReference type="PANTHER" id="PTHR30069:SF29">
    <property type="entry name" value="HEMOGLOBIN AND HEMOGLOBIN-HAPTOGLOBIN-BINDING PROTEIN 1-RELATED"/>
    <property type="match status" value="1"/>
</dbReference>
<keyword evidence="2 8" id="KW-0813">Transport</keyword>
<keyword evidence="5 9" id="KW-0732">Signal</keyword>
<dbReference type="AlphaFoldDB" id="A0A383TZ60"/>
<feature type="signal peptide" evidence="9">
    <location>
        <begin position="1"/>
        <end position="20"/>
    </location>
</feature>
<evidence type="ECO:0000256" key="6">
    <source>
        <dbReference type="ARBA" id="ARBA00023136"/>
    </source>
</evidence>
<dbReference type="EMBL" id="UNSC01000004">
    <property type="protein sequence ID" value="SZD72894.1"/>
    <property type="molecule type" value="Genomic_DNA"/>
</dbReference>
<evidence type="ECO:0000313" key="11">
    <source>
        <dbReference type="EMBL" id="SZD72894.1"/>
    </source>
</evidence>
<evidence type="ECO:0000259" key="10">
    <source>
        <dbReference type="Pfam" id="PF07715"/>
    </source>
</evidence>